<reference evidence="1 2" key="1">
    <citation type="submission" date="2021-03" db="EMBL/GenBank/DDBJ databases">
        <title>Complete genome of Polaribacter_sp.SM13.</title>
        <authorList>
            <person name="Jeong S.W."/>
            <person name="Bae J.W."/>
        </authorList>
    </citation>
    <scope>NUCLEOTIDE SEQUENCE [LARGE SCALE GENOMIC DNA]</scope>
    <source>
        <strain evidence="1 2">SM13</strain>
    </source>
</reference>
<evidence type="ECO:0008006" key="3">
    <source>
        <dbReference type="Google" id="ProtNLM"/>
    </source>
</evidence>
<dbReference type="AlphaFoldDB" id="A0A975H956"/>
<dbReference type="EMBL" id="CP071869">
    <property type="protein sequence ID" value="QTE22470.1"/>
    <property type="molecule type" value="Genomic_DNA"/>
</dbReference>
<protein>
    <recommendedName>
        <fullName evidence="3">Cellobiose phosphorylase</fullName>
    </recommendedName>
</protein>
<evidence type="ECO:0000313" key="1">
    <source>
        <dbReference type="EMBL" id="QTE22470.1"/>
    </source>
</evidence>
<dbReference type="KEGG" id="pcea:J3359_16955"/>
<name>A0A975H956_9FLAO</name>
<keyword evidence="2" id="KW-1185">Reference proteome</keyword>
<proteinExistence type="predicted"/>
<accession>A0A975H956</accession>
<dbReference type="RefSeq" id="WP_208078287.1">
    <property type="nucleotide sequence ID" value="NZ_CP071869.1"/>
</dbReference>
<evidence type="ECO:0000313" key="2">
    <source>
        <dbReference type="Proteomes" id="UP000663920"/>
    </source>
</evidence>
<organism evidence="1 2">
    <name type="scientific">Polaribacter cellanae</name>
    <dbReference type="NCBI Taxonomy" id="2818493"/>
    <lineage>
        <taxon>Bacteria</taxon>
        <taxon>Pseudomonadati</taxon>
        <taxon>Bacteroidota</taxon>
        <taxon>Flavobacteriia</taxon>
        <taxon>Flavobacteriales</taxon>
        <taxon>Flavobacteriaceae</taxon>
    </lineage>
</organism>
<gene>
    <name evidence="1" type="ORF">J3359_16955</name>
</gene>
<dbReference type="Proteomes" id="UP000663920">
    <property type="component" value="Chromosome"/>
</dbReference>
<sequence>MNIVLQENKLEANGELVAINNESFYKISNSHLMRPFFMTIVSDANHWMFISSNGGLTAGRKNAQNALFPYYTDDKITDLAETSGTKSIFRITKNNQTFLWEPFSERQAELYNISRNLYKNVYGNKVIFEEINHDLELTFKYEWNSSNKFGFVRKATFLNNSSDEISVEALDGFQDLLPAGIGSDFQLNYSNLADAYKKCELEKEVGLGIYALSAIIVDKAEPSEALKANIVWSLGIENPTYLLSALQLNNFRRGISLEEEIDVKAEKGAYLTQFNFSLSSGEEKNWKQVAEVNQTVSQIHEISSLISSEKNLQEIVEKDVELGTKNLIKLTAGADGLQLTNDKLVNTRHFSNTLFNIMRGGIFDDNYTIEKEDFSQYLSKANKTVFGDKKQELEKIPDKFTLEFLREFAEKDSNSDFKRLSLEYLPLKFSRRHGDPSRPWNKFSINTQSEVDGSKILDYEGNWRDIFQNWEGLAHSYPQFIESMIHKFLNATTFEGYNPYRVTKGGFDWEIIEEHDPWSYIGYWGDHQIIYLLKFLEFIEDHYPNELLKLFTENIFVYANVPYKIKPYQDILKNPKDTIDFDYKLNAEIDEKRALLGADGALIEDKNNAIYKVNLIEKLLVTVLAKIANFIPEGGIWLNTQRPEWNDANNALVGNGVSVVTLNYLRRFINFYETLVKKSAVDNIEISEELADFFHKVSKTLEENKHILSGSFSDIDRKTVLDGLGTPASIYRETVYKNGFSTEKKNLSKENLVQFFETTKAYLEHTIRANKRNDNMYHAYNLMTINSKEEVSISYLSEMLEGQVAVLSSGYLTAKEALALLDGLKNSALFREDQYSYILYPNKELPRFTKKNNIDSERAENSELLSTLIKNNDVTIVEKDVHGNYHFNGNFNNANSVKEALNKLSKEKYQHLLEKGSQDVLNIFEEVFDHKSFTGRSGTFFGYEGLGSIYWHMVSKLLLAVQENCLLAVNNNESEAIIGRLLDHYYEINAGVGVHKSPNLYGAFPTDAYSHTPAGKGAQQPGMTGQVKEDVLNRFGELGIFVTDGKIVFNPILLKKDEFLTSKNVFNYVAVSGENKNLSLTSGNLAFTFCQVPVVYKLASKNGIQLFYNDGSKKEVEGLQLNTTISKEIFERKNTIEKIVVFIKK</sequence>